<dbReference type="STRING" id="106370.Francci3_1230"/>
<dbReference type="RefSeq" id="WP_011435674.1">
    <property type="nucleotide sequence ID" value="NC_007777.1"/>
</dbReference>
<sequence>MNLLDRTVDFTAALRRAGVPVSSAETVDAARAVGALGWAERDAVRAAFAATLCKRPLYRPAFDTLFDLYFPPRIGDGVSLDDLDDLDDLDGDPAGAANGAAANAGVDPGELSPEQLEELRQALRDQLLDALRDGNDEALRALARQAVSAFGSARGSSARSWFIYRVLRMMSAETLIVDLLAAMLADSERGGLAERAARQTITDRIREFEEMVSTEVRRRMAEERGLDAVERTAVKPLSDQVEFLRASQRDLVELRRQVYPLARRLATRLTARRRFGRIGRLDFRRTVRASLATGGVPVETRHRPHKPHKPELVVLCDVSGSVASFAHFTLMLTHALREQFAKVRAFAFIDTTDEVTRYLRGLDLGDMMARISGEADLVWFDGHSDYGHAIEVFAEKYPEAVGPKTSLLILGDARNNYRPTSATIFRRLCSRARHSYWLNPEPRSYWGSGDSATNVYAELVDEMVECRNIEQLQAFIGRLLPS</sequence>
<dbReference type="eggNOG" id="COG3552">
    <property type="taxonomic scope" value="Bacteria"/>
</dbReference>
<dbReference type="AlphaFoldDB" id="Q2JDN4"/>
<dbReference type="PANTHER" id="PTHR39338">
    <property type="entry name" value="BLL5662 PROTEIN-RELATED"/>
    <property type="match status" value="1"/>
</dbReference>
<dbReference type="PANTHER" id="PTHR39338:SF5">
    <property type="entry name" value="BLR6139 PROTEIN"/>
    <property type="match status" value="1"/>
</dbReference>
<dbReference type="Proteomes" id="UP000001937">
    <property type="component" value="Chromosome"/>
</dbReference>
<dbReference type="PIRSF" id="PIRSF010256">
    <property type="entry name" value="CoxE_vWa"/>
    <property type="match status" value="1"/>
</dbReference>
<dbReference type="InterPro" id="IPR008912">
    <property type="entry name" value="Uncharacterised_CoxE"/>
</dbReference>
<proteinExistence type="predicted"/>
<name>Q2JDN4_FRACC</name>
<protein>
    <submittedName>
        <fullName evidence="1">VWA containing CoxE-like</fullName>
    </submittedName>
</protein>
<reference evidence="1 2" key="1">
    <citation type="journal article" date="2007" name="Genome Res.">
        <title>Genome characteristics of facultatively symbiotic Frankia sp. strains reflect host range and host plant biogeography.</title>
        <authorList>
            <person name="Normand P."/>
            <person name="Lapierre P."/>
            <person name="Tisa L.S."/>
            <person name="Gogarten J.P."/>
            <person name="Alloisio N."/>
            <person name="Bagnarol E."/>
            <person name="Bassi C.A."/>
            <person name="Berry A.M."/>
            <person name="Bickhart D.M."/>
            <person name="Choisne N."/>
            <person name="Couloux A."/>
            <person name="Cournoyer B."/>
            <person name="Cruveiller S."/>
            <person name="Daubin V."/>
            <person name="Demange N."/>
            <person name="Francino M.P."/>
            <person name="Goltsman E."/>
            <person name="Huang Y."/>
            <person name="Kopp O.R."/>
            <person name="Labarre L."/>
            <person name="Lapidus A."/>
            <person name="Lavire C."/>
            <person name="Marechal J."/>
            <person name="Martinez M."/>
            <person name="Mastronunzio J.E."/>
            <person name="Mullin B.C."/>
            <person name="Niemann J."/>
            <person name="Pujic P."/>
            <person name="Rawnsley T."/>
            <person name="Rouy Z."/>
            <person name="Schenowitz C."/>
            <person name="Sellstedt A."/>
            <person name="Tavares F."/>
            <person name="Tomkins J.P."/>
            <person name="Vallenet D."/>
            <person name="Valverde C."/>
            <person name="Wall L.G."/>
            <person name="Wang Y."/>
            <person name="Medigue C."/>
            <person name="Benson D.R."/>
        </authorList>
    </citation>
    <scope>NUCLEOTIDE SEQUENCE [LARGE SCALE GENOMIC DNA]</scope>
    <source>
        <strain evidence="2">DSM 45818 / CECT 9043 / CcI3</strain>
    </source>
</reference>
<accession>Q2JDN4</accession>
<dbReference type="OrthoDB" id="5174525at2"/>
<dbReference type="HOGENOM" id="CLU_042261_2_1_11"/>
<gene>
    <name evidence="1" type="ordered locus">Francci3_1230</name>
</gene>
<dbReference type="KEGG" id="fra:Francci3_1230"/>
<dbReference type="InterPro" id="IPR011195">
    <property type="entry name" value="UCP010256"/>
</dbReference>
<organism evidence="1 2">
    <name type="scientific">Frankia casuarinae (strain DSM 45818 / CECT 9043 / HFP020203 / CcI3)</name>
    <dbReference type="NCBI Taxonomy" id="106370"/>
    <lineage>
        <taxon>Bacteria</taxon>
        <taxon>Bacillati</taxon>
        <taxon>Actinomycetota</taxon>
        <taxon>Actinomycetes</taxon>
        <taxon>Frankiales</taxon>
        <taxon>Frankiaceae</taxon>
        <taxon>Frankia</taxon>
    </lineage>
</organism>
<dbReference type="PhylomeDB" id="Q2JDN4"/>
<evidence type="ECO:0000313" key="1">
    <source>
        <dbReference type="EMBL" id="ABD10608.1"/>
    </source>
</evidence>
<dbReference type="EMBL" id="CP000249">
    <property type="protein sequence ID" value="ABD10608.1"/>
    <property type="molecule type" value="Genomic_DNA"/>
</dbReference>
<dbReference type="Pfam" id="PF05762">
    <property type="entry name" value="VWA_CoxE"/>
    <property type="match status" value="1"/>
</dbReference>
<keyword evidence="2" id="KW-1185">Reference proteome</keyword>
<evidence type="ECO:0000313" key="2">
    <source>
        <dbReference type="Proteomes" id="UP000001937"/>
    </source>
</evidence>